<evidence type="ECO:0000259" key="7">
    <source>
        <dbReference type="Pfam" id="PF08281"/>
    </source>
</evidence>
<dbReference type="NCBIfam" id="TIGR02937">
    <property type="entry name" value="sigma70-ECF"/>
    <property type="match status" value="1"/>
</dbReference>
<gene>
    <name evidence="8" type="ORF">Q4521_11780</name>
</gene>
<dbReference type="PANTHER" id="PTHR43133">
    <property type="entry name" value="RNA POLYMERASE ECF-TYPE SIGMA FACTO"/>
    <property type="match status" value="1"/>
</dbReference>
<comment type="similarity">
    <text evidence="1">Belongs to the sigma-70 factor family. ECF subfamily.</text>
</comment>
<proteinExistence type="inferred from homology"/>
<organism evidence="8 9">
    <name type="scientific">Saccharophagus degradans</name>
    <dbReference type="NCBI Taxonomy" id="86304"/>
    <lineage>
        <taxon>Bacteria</taxon>
        <taxon>Pseudomonadati</taxon>
        <taxon>Pseudomonadota</taxon>
        <taxon>Gammaproteobacteria</taxon>
        <taxon>Cellvibrionales</taxon>
        <taxon>Cellvibrionaceae</taxon>
        <taxon>Saccharophagus</taxon>
    </lineage>
</organism>
<comment type="caution">
    <text evidence="8">The sequence shown here is derived from an EMBL/GenBank/DDBJ whole genome shotgun (WGS) entry which is preliminary data.</text>
</comment>
<dbReference type="InterPro" id="IPR036388">
    <property type="entry name" value="WH-like_DNA-bd_sf"/>
</dbReference>
<dbReference type="InterPro" id="IPR007627">
    <property type="entry name" value="RNA_pol_sigma70_r2"/>
</dbReference>
<keyword evidence="3" id="KW-0731">Sigma factor</keyword>
<dbReference type="Gene3D" id="1.10.10.10">
    <property type="entry name" value="Winged helix-like DNA-binding domain superfamily/Winged helix DNA-binding domain"/>
    <property type="match status" value="1"/>
</dbReference>
<dbReference type="GO" id="GO:0003677">
    <property type="term" value="F:DNA binding"/>
    <property type="evidence" value="ECO:0007669"/>
    <property type="project" value="UniProtKB-KW"/>
</dbReference>
<feature type="domain" description="RNA polymerase sigma-70 region 2" evidence="6">
    <location>
        <begin position="21"/>
        <end position="87"/>
    </location>
</feature>
<evidence type="ECO:0000256" key="4">
    <source>
        <dbReference type="ARBA" id="ARBA00023125"/>
    </source>
</evidence>
<dbReference type="GO" id="GO:0006352">
    <property type="term" value="P:DNA-templated transcription initiation"/>
    <property type="evidence" value="ECO:0007669"/>
    <property type="project" value="InterPro"/>
</dbReference>
<evidence type="ECO:0000256" key="2">
    <source>
        <dbReference type="ARBA" id="ARBA00023015"/>
    </source>
</evidence>
<evidence type="ECO:0000256" key="5">
    <source>
        <dbReference type="ARBA" id="ARBA00023163"/>
    </source>
</evidence>
<feature type="domain" description="RNA polymerase sigma factor 70 region 4 type 2" evidence="7">
    <location>
        <begin position="138"/>
        <end position="182"/>
    </location>
</feature>
<evidence type="ECO:0000259" key="6">
    <source>
        <dbReference type="Pfam" id="PF04542"/>
    </source>
</evidence>
<dbReference type="RefSeq" id="WP_303492917.1">
    <property type="nucleotide sequence ID" value="NZ_JAUOPB010000008.1"/>
</dbReference>
<dbReference type="InterPro" id="IPR013324">
    <property type="entry name" value="RNA_pol_sigma_r3/r4-like"/>
</dbReference>
<evidence type="ECO:0000313" key="8">
    <source>
        <dbReference type="EMBL" id="MDO6423155.1"/>
    </source>
</evidence>
<evidence type="ECO:0000256" key="3">
    <source>
        <dbReference type="ARBA" id="ARBA00023082"/>
    </source>
</evidence>
<protein>
    <submittedName>
        <fullName evidence="8">RNA polymerase sigma factor</fullName>
    </submittedName>
</protein>
<dbReference type="GO" id="GO:0016987">
    <property type="term" value="F:sigma factor activity"/>
    <property type="evidence" value="ECO:0007669"/>
    <property type="project" value="UniProtKB-KW"/>
</dbReference>
<accession>A0AAW7X792</accession>
<dbReference type="PANTHER" id="PTHR43133:SF8">
    <property type="entry name" value="RNA POLYMERASE SIGMA FACTOR HI_1459-RELATED"/>
    <property type="match status" value="1"/>
</dbReference>
<dbReference type="SUPFAM" id="SSF88946">
    <property type="entry name" value="Sigma2 domain of RNA polymerase sigma factors"/>
    <property type="match status" value="1"/>
</dbReference>
<dbReference type="EMBL" id="JAUOPB010000008">
    <property type="protein sequence ID" value="MDO6423155.1"/>
    <property type="molecule type" value="Genomic_DNA"/>
</dbReference>
<keyword evidence="5" id="KW-0804">Transcription</keyword>
<evidence type="ECO:0000313" key="9">
    <source>
        <dbReference type="Proteomes" id="UP001169760"/>
    </source>
</evidence>
<dbReference type="Gene3D" id="1.10.1740.10">
    <property type="match status" value="1"/>
</dbReference>
<dbReference type="Pfam" id="PF04542">
    <property type="entry name" value="Sigma70_r2"/>
    <property type="match status" value="1"/>
</dbReference>
<dbReference type="SUPFAM" id="SSF88659">
    <property type="entry name" value="Sigma3 and sigma4 domains of RNA polymerase sigma factors"/>
    <property type="match status" value="1"/>
</dbReference>
<keyword evidence="4" id="KW-0238">DNA-binding</keyword>
<evidence type="ECO:0000256" key="1">
    <source>
        <dbReference type="ARBA" id="ARBA00010641"/>
    </source>
</evidence>
<dbReference type="Pfam" id="PF08281">
    <property type="entry name" value="Sigma70_r4_2"/>
    <property type="match status" value="1"/>
</dbReference>
<dbReference type="AlphaFoldDB" id="A0AAW7X792"/>
<keyword evidence="2" id="KW-0805">Transcription regulation</keyword>
<dbReference type="InterPro" id="IPR013249">
    <property type="entry name" value="RNA_pol_sigma70_r4_t2"/>
</dbReference>
<dbReference type="InterPro" id="IPR013325">
    <property type="entry name" value="RNA_pol_sigma_r2"/>
</dbReference>
<reference evidence="8" key="1">
    <citation type="submission" date="2023-07" db="EMBL/GenBank/DDBJ databases">
        <title>Genome content predicts the carbon catabolic preferences of heterotrophic bacteria.</title>
        <authorList>
            <person name="Gralka M."/>
        </authorList>
    </citation>
    <scope>NUCLEOTIDE SEQUENCE</scope>
    <source>
        <strain evidence="8">I3M17_2</strain>
    </source>
</reference>
<dbReference type="InterPro" id="IPR039425">
    <property type="entry name" value="RNA_pol_sigma-70-like"/>
</dbReference>
<sequence>MSNTQTIASAQAGDRAAFSQLIAESAPPLRAVIRRMVGHPDDTEELYQDTLLKAWQKIASYRADASFGTWLCAIGARTALDFLRAQKPWRERAQIAYGNECATDPDLGAEVLTTLSEPSFTFDVHEHIAYCFACVGRSLPAEQQAALVLREVLELSAKEAAEALALTESVFKHHLSAARKTMTTAFDSLCSLVNKNGVCYQCKGLCMASRNSSHEKTETIDNLDERIKLIRTVNLDSGVSKVMHDLFWRRTAEFEATGRGNCEQQSHCGRKN</sequence>
<dbReference type="InterPro" id="IPR014284">
    <property type="entry name" value="RNA_pol_sigma-70_dom"/>
</dbReference>
<dbReference type="Proteomes" id="UP001169760">
    <property type="component" value="Unassembled WGS sequence"/>
</dbReference>
<name>A0AAW7X792_9GAMM</name>